<sequence length="315" mass="36156">MSYAFISFFDGNQVKSMIKKLAPQLKNHNEIRRILREKDITISLEGGQKADTLLIYLPIVDGKSDYIQLFDVVKKEILYNFAFKCCEINRKLKIQSQSAIDALVNKAIRRLSQHTAHGELGELILFTLLDVYLEAPKILSKISLKTSRRMPVYGADAVHAQYYNNEIRLYFGESKLHKNFDGAASDAAKSIKSAKDKYQVEFDLIESHLDFPNMDDDIQEDIMDLIDPFSDKSHLQSIYSPCFIGFTGHDIIGSSLSEDEFLEKYVLLANTHTNYFFKKIEEQALDHNQSTLMLLPFSDIDELVKKFIDYLGIEK</sequence>
<keyword evidence="3" id="KW-1185">Reference proteome</keyword>
<name>A0A2P8VK92_9ENTR</name>
<comment type="caution">
    <text evidence="2">The sequence shown here is derived from an EMBL/GenBank/DDBJ whole genome shotgun (WGS) entry which is preliminary data.</text>
</comment>
<evidence type="ECO:0000259" key="1">
    <source>
        <dbReference type="Pfam" id="PF08878"/>
    </source>
</evidence>
<feature type="domain" description="Anti-bacteriophage protein A/HamA C-terminal" evidence="1">
    <location>
        <begin position="48"/>
        <end position="309"/>
    </location>
</feature>
<organism evidence="2 3">
    <name type="scientific">Siccibacter turicensis</name>
    <dbReference type="NCBI Taxonomy" id="357233"/>
    <lineage>
        <taxon>Bacteria</taxon>
        <taxon>Pseudomonadati</taxon>
        <taxon>Pseudomonadota</taxon>
        <taxon>Gammaproteobacteria</taxon>
        <taxon>Enterobacterales</taxon>
        <taxon>Enterobacteriaceae</taxon>
        <taxon>Siccibacter</taxon>
    </lineage>
</organism>
<dbReference type="Proteomes" id="UP000240212">
    <property type="component" value="Unassembled WGS sequence"/>
</dbReference>
<accession>A0A2P8VK92</accession>
<dbReference type="Pfam" id="PF08878">
    <property type="entry name" value="HamA"/>
    <property type="match status" value="1"/>
</dbReference>
<protein>
    <submittedName>
        <fullName evidence="2">DUF1837 domain-containing protein</fullName>
    </submittedName>
</protein>
<proteinExistence type="predicted"/>
<dbReference type="AlphaFoldDB" id="A0A2P8VK92"/>
<reference evidence="2 3" key="1">
    <citation type="submission" date="2018-03" db="EMBL/GenBank/DDBJ databases">
        <title>Draft genome sequence of the first documented clinical Siccibacter turicensis isolate in Austria.</title>
        <authorList>
            <person name="Lepuschitz S."/>
            <person name="Pekard-Amenitsch S."/>
            <person name="Haunold R."/>
            <person name="Schill S."/>
            <person name="Mach R."/>
            <person name="Allerberger F."/>
            <person name="Ruppitsch W."/>
            <person name="Forsythe S.J."/>
        </authorList>
    </citation>
    <scope>NUCLEOTIDE SEQUENCE [LARGE SCALE GENOMIC DNA]</scope>
    <source>
        <strain evidence="2 3">6100069499-17</strain>
    </source>
</reference>
<gene>
    <name evidence="2" type="ORF">C7G83_07255</name>
</gene>
<dbReference type="InterPro" id="IPR014976">
    <property type="entry name" value="AbpA_HamA_C"/>
</dbReference>
<dbReference type="OrthoDB" id="4964195at2"/>
<evidence type="ECO:0000313" key="2">
    <source>
        <dbReference type="EMBL" id="PSN07979.1"/>
    </source>
</evidence>
<dbReference type="EMBL" id="PYEP01000003">
    <property type="protein sequence ID" value="PSN07979.1"/>
    <property type="molecule type" value="Genomic_DNA"/>
</dbReference>
<evidence type="ECO:0000313" key="3">
    <source>
        <dbReference type="Proteomes" id="UP000240212"/>
    </source>
</evidence>